<dbReference type="InterPro" id="IPR003200">
    <property type="entry name" value="Nict_dMeBzImd_PRibTrfase"/>
</dbReference>
<evidence type="ECO:0000313" key="3">
    <source>
        <dbReference type="Proteomes" id="UP001596445"/>
    </source>
</evidence>
<dbReference type="NCBIfam" id="NF003372">
    <property type="entry name" value="PRK04447.1-5"/>
    <property type="match status" value="1"/>
</dbReference>
<dbReference type="AlphaFoldDB" id="A0ABD5VUE2"/>
<dbReference type="PANTHER" id="PTHR38811:SF1">
    <property type="entry name" value="UPF0284 PROTEIN SLL1500"/>
    <property type="match status" value="1"/>
</dbReference>
<sequence length="310" mass="31832">MTFVLVGGSTATATIDGISAAGANPALTYHTPAVDLELVTYGRPVFSDILPMSPTGCPTPALITRGVRNLLGFETVAIEAGLAVDTAAPTISVGDSPGADIREAEAVPDAEELFDRASAVGRALSEERVFIGESVPGGTTTALGVMRALGEPYGVSSSLPENPLGRKAEVVEAGLESSAVGYGDAAGDPLEAVRLVGDPVMPTVMGVAAGALDSGTAVTLAGGTQMVAAAALLRHLGVEADLSLATTVFVDEDTEDLQDATDALDIDLTVTDPRFDQTDHVAMRQYCQGEAKEGVGMGVHWRSQQNVRPR</sequence>
<dbReference type="Proteomes" id="UP001596445">
    <property type="component" value="Unassembled WGS sequence"/>
</dbReference>
<dbReference type="NCBIfam" id="NF003371">
    <property type="entry name" value="PRK04447.1-4"/>
    <property type="match status" value="1"/>
</dbReference>
<accession>A0ABD5VUE2</accession>
<dbReference type="SUPFAM" id="SSF52733">
    <property type="entry name" value="Nicotinate mononucleotide:5,6-dimethylbenzimidazole phosphoribosyltransferase (CobT)"/>
    <property type="match status" value="1"/>
</dbReference>
<keyword evidence="2" id="KW-0328">Glycosyltransferase</keyword>
<comment type="similarity">
    <text evidence="1">Belongs to the UPF0284 family.</text>
</comment>
<reference evidence="2 3" key="1">
    <citation type="journal article" date="2019" name="Int. J. Syst. Evol. Microbiol.">
        <title>The Global Catalogue of Microorganisms (GCM) 10K type strain sequencing project: providing services to taxonomists for standard genome sequencing and annotation.</title>
        <authorList>
            <consortium name="The Broad Institute Genomics Platform"/>
            <consortium name="The Broad Institute Genome Sequencing Center for Infectious Disease"/>
            <person name="Wu L."/>
            <person name="Ma J."/>
        </authorList>
    </citation>
    <scope>NUCLEOTIDE SEQUENCE [LARGE SCALE GENOMIC DNA]</scope>
    <source>
        <strain evidence="2 3">JCM 30072</strain>
    </source>
</reference>
<dbReference type="HAMAP" id="MF_01086">
    <property type="entry name" value="UPF0284"/>
    <property type="match status" value="1"/>
</dbReference>
<keyword evidence="2" id="KW-0808">Transferase</keyword>
<dbReference type="Gene3D" id="3.40.50.10210">
    <property type="match status" value="1"/>
</dbReference>
<dbReference type="InterPro" id="IPR002805">
    <property type="entry name" value="Nict_dMeBzImd_PRibTrfase_arc"/>
</dbReference>
<dbReference type="PANTHER" id="PTHR38811">
    <property type="match status" value="1"/>
</dbReference>
<dbReference type="NCBIfam" id="TIGR00303">
    <property type="entry name" value="nicotinate mononucleotide-dependent phosphoribosyltransferase CobT"/>
    <property type="match status" value="1"/>
</dbReference>
<dbReference type="RefSeq" id="WP_382183666.1">
    <property type="nucleotide sequence ID" value="NZ_JBHSZI010000001.1"/>
</dbReference>
<dbReference type="InterPro" id="IPR036087">
    <property type="entry name" value="Nict_dMeBzImd_PRibTrfase_sf"/>
</dbReference>
<keyword evidence="3" id="KW-1185">Reference proteome</keyword>
<dbReference type="CDD" id="cd02439">
    <property type="entry name" value="DMB-PRT_CobT"/>
    <property type="match status" value="1"/>
</dbReference>
<gene>
    <name evidence="2" type="primary">cobT</name>
    <name evidence="2" type="ORF">ACFQQG_00720</name>
</gene>
<dbReference type="EMBL" id="JBHSZI010000001">
    <property type="protein sequence ID" value="MFC7056968.1"/>
    <property type="molecule type" value="Genomic_DNA"/>
</dbReference>
<proteinExistence type="inferred from homology"/>
<organism evidence="2 3">
    <name type="scientific">Halovenus salina</name>
    <dbReference type="NCBI Taxonomy" id="1510225"/>
    <lineage>
        <taxon>Archaea</taxon>
        <taxon>Methanobacteriati</taxon>
        <taxon>Methanobacteriota</taxon>
        <taxon>Stenosarchaea group</taxon>
        <taxon>Halobacteria</taxon>
        <taxon>Halobacteriales</taxon>
        <taxon>Haloarculaceae</taxon>
        <taxon>Halovenus</taxon>
    </lineage>
</organism>
<evidence type="ECO:0000313" key="2">
    <source>
        <dbReference type="EMBL" id="MFC7056968.1"/>
    </source>
</evidence>
<protein>
    <recommendedName>
        <fullName evidence="1">UPF0284 protein ACFQQG_00720</fullName>
    </recommendedName>
</protein>
<name>A0ABD5VUE2_9EURY</name>
<comment type="caution">
    <text evidence="2">The sequence shown here is derived from an EMBL/GenBank/DDBJ whole genome shotgun (WGS) entry which is preliminary data.</text>
</comment>
<evidence type="ECO:0000256" key="1">
    <source>
        <dbReference type="HAMAP-Rule" id="MF_01086"/>
    </source>
</evidence>
<dbReference type="GO" id="GO:0016757">
    <property type="term" value="F:glycosyltransferase activity"/>
    <property type="evidence" value="ECO:0007669"/>
    <property type="project" value="UniProtKB-KW"/>
</dbReference>